<dbReference type="Proteomes" id="UP001054837">
    <property type="component" value="Unassembled WGS sequence"/>
</dbReference>
<gene>
    <name evidence="1" type="ORF">CDAR_314461</name>
</gene>
<dbReference type="EMBL" id="BPLQ01009833">
    <property type="protein sequence ID" value="GIY46897.1"/>
    <property type="molecule type" value="Genomic_DNA"/>
</dbReference>
<protein>
    <submittedName>
        <fullName evidence="1">Uncharacterized protein</fullName>
    </submittedName>
</protein>
<proteinExistence type="predicted"/>
<evidence type="ECO:0000313" key="2">
    <source>
        <dbReference type="Proteomes" id="UP001054837"/>
    </source>
</evidence>
<organism evidence="1 2">
    <name type="scientific">Caerostris darwini</name>
    <dbReference type="NCBI Taxonomy" id="1538125"/>
    <lineage>
        <taxon>Eukaryota</taxon>
        <taxon>Metazoa</taxon>
        <taxon>Ecdysozoa</taxon>
        <taxon>Arthropoda</taxon>
        <taxon>Chelicerata</taxon>
        <taxon>Arachnida</taxon>
        <taxon>Araneae</taxon>
        <taxon>Araneomorphae</taxon>
        <taxon>Entelegynae</taxon>
        <taxon>Araneoidea</taxon>
        <taxon>Araneidae</taxon>
        <taxon>Caerostris</taxon>
    </lineage>
</organism>
<dbReference type="AlphaFoldDB" id="A0AAV4TNI2"/>
<accession>A0AAV4TNI2</accession>
<comment type="caution">
    <text evidence="1">The sequence shown here is derived from an EMBL/GenBank/DDBJ whole genome shotgun (WGS) entry which is preliminary data.</text>
</comment>
<sequence>MRNRTLMSKDQRKWLPPGVPTYWVRFPSSFCSEKSDGVWGKFPFLISHLHGILETKRNRIAVVALPFHRAVCCYWLHCGRYFVIKENSFRRNSSVLGAISILFLSTAEEKEDGNCTQYGGIPAEAVFFDLLTSRCDSA</sequence>
<evidence type="ECO:0000313" key="1">
    <source>
        <dbReference type="EMBL" id="GIY46897.1"/>
    </source>
</evidence>
<keyword evidence="2" id="KW-1185">Reference proteome</keyword>
<name>A0AAV4TNI2_9ARAC</name>
<reference evidence="1 2" key="1">
    <citation type="submission" date="2021-06" db="EMBL/GenBank/DDBJ databases">
        <title>Caerostris darwini draft genome.</title>
        <authorList>
            <person name="Kono N."/>
            <person name="Arakawa K."/>
        </authorList>
    </citation>
    <scope>NUCLEOTIDE SEQUENCE [LARGE SCALE GENOMIC DNA]</scope>
</reference>